<reference evidence="10" key="1">
    <citation type="submission" date="2023-03" db="EMBL/GenBank/DDBJ databases">
        <title>Mating type loci evolution in Malassezia.</title>
        <authorList>
            <person name="Coelho M.A."/>
        </authorList>
    </citation>
    <scope>NUCLEOTIDE SEQUENCE</scope>
    <source>
        <strain evidence="10">CBS 7876</strain>
    </source>
</reference>
<proteinExistence type="inferred from homology"/>
<dbReference type="EMBL" id="CP119934">
    <property type="protein sequence ID" value="WFD01508.1"/>
    <property type="molecule type" value="Genomic_DNA"/>
</dbReference>
<dbReference type="GO" id="GO:0016592">
    <property type="term" value="C:mediator complex"/>
    <property type="evidence" value="ECO:0007669"/>
    <property type="project" value="InterPro"/>
</dbReference>
<evidence type="ECO:0000256" key="4">
    <source>
        <dbReference type="ARBA" id="ARBA00023015"/>
    </source>
</evidence>
<evidence type="ECO:0000256" key="1">
    <source>
        <dbReference type="ARBA" id="ARBA00004123"/>
    </source>
</evidence>
<keyword evidence="3 8" id="KW-0678">Repressor</keyword>
<sequence>MPWKPLAMDYDAGSAPVARPGDTPVLLLPTLVQGTFLGASPYTPTPSAVRLADALQSFMIQANADETAYFPIQSLPEAMPVDPMDMGLELGKGTVVDALLHAAQRAPPQMSIERTAPPDLLVHGYGAPLAGNELDDDVFQGIGQLTEDDFRFFDESSAAPTPCEASIIQGPGAPRIEPDAEAQKARAAALEDPASEPARLASAAMGIVQPLPSCPPLPEWNALTTPCRAEPLSPPRILVGCQRAVVEVDLGALHIWPTLGLEPIDGPKRIHVAAALVGDVDPTAVREWLVGLQRTYARLRMGELCVCDVYMLRNAQLEHTSGQPAALVDAFQAASPADARAVLVVYAPDAERNAELGYEMWYRAHTVVPVPRLEVQPGPVQDPKRLAQQVHALYDTAARARSEARPAVALPPSFYDSCRFLRPQSALKLAQHEAPYEALQHGAVLHVAYEVRVRARGACVRLVGIDDRAQRTFLHTWTSAGSHADVVRVWEQTQSEMRASAGVAWNVVVCRAGPMPAAEVHAWERLEHTGLRDESVLDVVVSCIQAGAPLLDGGGEGGPYAVLAPERMLVAAEPPVLSLRTAYMGSRAGGDAWTVHLVLVLPVEPARRAASETYLADVVTHLGALQHITAVRWPPPSALPWHVAVLMQST</sequence>
<keyword evidence="11" id="KW-1185">Reference proteome</keyword>
<dbReference type="InterPro" id="IPR009401">
    <property type="entry name" value="Med13_C"/>
</dbReference>
<dbReference type="Pfam" id="PF06333">
    <property type="entry name" value="Med13_C"/>
    <property type="match status" value="1"/>
</dbReference>
<name>A0AAF0DW23_9BASI</name>
<evidence type="ECO:0000313" key="11">
    <source>
        <dbReference type="Proteomes" id="UP001214603"/>
    </source>
</evidence>
<evidence type="ECO:0000313" key="10">
    <source>
        <dbReference type="EMBL" id="WFD01508.1"/>
    </source>
</evidence>
<protein>
    <recommendedName>
        <fullName evidence="8">Mediator of RNA polymerase II transcription subunit 13</fullName>
    </recommendedName>
    <alternativeName>
        <fullName evidence="8">Mediator complex subunit 13</fullName>
    </alternativeName>
</protein>
<comment type="subunit">
    <text evidence="8">Component of the SRB8-11 complex, which itself associates with the Mediator complex.</text>
</comment>
<dbReference type="GO" id="GO:0006357">
    <property type="term" value="P:regulation of transcription by RNA polymerase II"/>
    <property type="evidence" value="ECO:0007669"/>
    <property type="project" value="InterPro"/>
</dbReference>
<comment type="function">
    <text evidence="8">Component of the SRB8-11 complex. The SRB8-11 complex is a regulatory module of the Mediator complex which is itself involved in regulation of basal and activated RNA polymerase II-dependent transcription. The SRB8-11 complex may be involved in the transcriptional repression of a subset of genes regulated by Mediator. It may inhibit the association of the Mediator complex with RNA polymerase II to form the holoenzyme complex.</text>
</comment>
<accession>A0AAF0DW23</accession>
<keyword evidence="4 8" id="KW-0805">Transcription regulation</keyword>
<gene>
    <name evidence="10" type="ORF">MOBT1_000174</name>
</gene>
<evidence type="ECO:0000259" key="9">
    <source>
        <dbReference type="Pfam" id="PF06333"/>
    </source>
</evidence>
<dbReference type="Proteomes" id="UP001214603">
    <property type="component" value="Chromosome 1"/>
</dbReference>
<keyword evidence="7 8" id="KW-0539">Nucleus</keyword>
<keyword evidence="5 8" id="KW-0010">Activator</keyword>
<comment type="similarity">
    <text evidence="2 8">Belongs to the Mediator complex subunit 13 family.</text>
</comment>
<evidence type="ECO:0000256" key="6">
    <source>
        <dbReference type="ARBA" id="ARBA00023163"/>
    </source>
</evidence>
<evidence type="ECO:0000256" key="8">
    <source>
        <dbReference type="RuleBase" id="RU364134"/>
    </source>
</evidence>
<organism evidence="10 11">
    <name type="scientific">Malassezia obtusa</name>
    <dbReference type="NCBI Taxonomy" id="76774"/>
    <lineage>
        <taxon>Eukaryota</taxon>
        <taxon>Fungi</taxon>
        <taxon>Dikarya</taxon>
        <taxon>Basidiomycota</taxon>
        <taxon>Ustilaginomycotina</taxon>
        <taxon>Malasseziomycetes</taxon>
        <taxon>Malasseziales</taxon>
        <taxon>Malasseziaceae</taxon>
        <taxon>Malassezia</taxon>
    </lineage>
</organism>
<dbReference type="AlphaFoldDB" id="A0AAF0DW23"/>
<comment type="subcellular location">
    <subcellularLocation>
        <location evidence="1 8">Nucleus</location>
    </subcellularLocation>
</comment>
<dbReference type="GO" id="GO:0003712">
    <property type="term" value="F:transcription coregulator activity"/>
    <property type="evidence" value="ECO:0007669"/>
    <property type="project" value="InterPro"/>
</dbReference>
<feature type="domain" description="Mediator complex subunit Med13 C-terminal" evidence="9">
    <location>
        <begin position="425"/>
        <end position="546"/>
    </location>
</feature>
<evidence type="ECO:0000256" key="3">
    <source>
        <dbReference type="ARBA" id="ARBA00022491"/>
    </source>
</evidence>
<evidence type="ECO:0000256" key="2">
    <source>
        <dbReference type="ARBA" id="ARBA00009354"/>
    </source>
</evidence>
<evidence type="ECO:0000256" key="7">
    <source>
        <dbReference type="ARBA" id="ARBA00023242"/>
    </source>
</evidence>
<keyword evidence="6 8" id="KW-0804">Transcription</keyword>
<evidence type="ECO:0000256" key="5">
    <source>
        <dbReference type="ARBA" id="ARBA00023159"/>
    </source>
</evidence>